<keyword evidence="2" id="KW-1185">Reference proteome</keyword>
<proteinExistence type="predicted"/>
<name>A0ABX1E7B2_9PROT</name>
<reference evidence="1 2" key="1">
    <citation type="submission" date="2020-03" db="EMBL/GenBank/DDBJ databases">
        <title>Roseomonas selenitidurans sp. nov. isolated from urban soil.</title>
        <authorList>
            <person name="Liu H."/>
        </authorList>
    </citation>
    <scope>NUCLEOTIDE SEQUENCE [LARGE SCALE GENOMIC DNA]</scope>
    <source>
        <strain evidence="1 2">BU-1</strain>
    </source>
</reference>
<dbReference type="Proteomes" id="UP000787635">
    <property type="component" value="Unassembled WGS sequence"/>
</dbReference>
<dbReference type="RefSeq" id="WP_168030934.1">
    <property type="nucleotide sequence ID" value="NZ_JAAVNE010000017.1"/>
</dbReference>
<evidence type="ECO:0000313" key="1">
    <source>
        <dbReference type="EMBL" id="NKC31677.1"/>
    </source>
</evidence>
<comment type="caution">
    <text evidence="1">The sequence shown here is derived from an EMBL/GenBank/DDBJ whole genome shotgun (WGS) entry which is preliminary data.</text>
</comment>
<organism evidence="1 2">
    <name type="scientific">Falsiroseomonas selenitidurans</name>
    <dbReference type="NCBI Taxonomy" id="2716335"/>
    <lineage>
        <taxon>Bacteria</taxon>
        <taxon>Pseudomonadati</taxon>
        <taxon>Pseudomonadota</taxon>
        <taxon>Alphaproteobacteria</taxon>
        <taxon>Acetobacterales</taxon>
        <taxon>Roseomonadaceae</taxon>
        <taxon>Falsiroseomonas</taxon>
    </lineage>
</organism>
<accession>A0ABX1E7B2</accession>
<dbReference type="EMBL" id="JAAVNE010000017">
    <property type="protein sequence ID" value="NKC31677.1"/>
    <property type="molecule type" value="Genomic_DNA"/>
</dbReference>
<sequence>MPRFTPERLRAILVASIALNLFLVALVGAQGWRAVQLRRMAVPVISELERLGLQDPEGTLERLGARLSRDDAAILVGAARSRLNALLSVKAEFLSAAARAREEIARDPVDPAGLRAAIAAARRQRQHFGPLLEDILLDAVPRMTPAGRQALSQLHGFAAP</sequence>
<dbReference type="InterPro" id="IPR025961">
    <property type="entry name" value="Metal_resist"/>
</dbReference>
<gene>
    <name evidence="1" type="ORF">HEQ75_12490</name>
</gene>
<protein>
    <submittedName>
        <fullName evidence="1">Periplasmic heavy metal sensor</fullName>
    </submittedName>
</protein>
<evidence type="ECO:0000313" key="2">
    <source>
        <dbReference type="Proteomes" id="UP000787635"/>
    </source>
</evidence>
<dbReference type="Pfam" id="PF13801">
    <property type="entry name" value="Metal_resist"/>
    <property type="match status" value="1"/>
</dbReference>